<accession>A0A318RFL6</accession>
<evidence type="ECO:0000313" key="1">
    <source>
        <dbReference type="EMBL" id="PYE14348.1"/>
    </source>
</evidence>
<dbReference type="SUPFAM" id="SSF54427">
    <property type="entry name" value="NTF2-like"/>
    <property type="match status" value="1"/>
</dbReference>
<dbReference type="RefSeq" id="WP_245938072.1">
    <property type="nucleotide sequence ID" value="NZ_QJSP01000013.1"/>
</dbReference>
<dbReference type="EMBL" id="QJSP01000013">
    <property type="protein sequence ID" value="PYE14348.1"/>
    <property type="molecule type" value="Genomic_DNA"/>
</dbReference>
<dbReference type="Proteomes" id="UP000247591">
    <property type="component" value="Unassembled WGS sequence"/>
</dbReference>
<sequence>MADLIGAWWFNYDEWNPEVLRTLLADDIAFSSRSDSGATDYEDFIRADLRGIEEVLAWHSDHRASSPHPLRHNGSCLHITGGDDEGVEFSSYIFVTKIVDGRPLSLSSGTANGAARITDAGMRLTRLGVVLDTSDSVPLVQSTHRLAGQST</sequence>
<name>A0A318RFL6_WILLI</name>
<protein>
    <recommendedName>
        <fullName evidence="3">SnoaL-like protein</fullName>
    </recommendedName>
</protein>
<gene>
    <name evidence="1" type="ORF">DFR67_113142</name>
</gene>
<dbReference type="Gene3D" id="3.10.450.50">
    <property type="match status" value="1"/>
</dbReference>
<evidence type="ECO:0000313" key="2">
    <source>
        <dbReference type="Proteomes" id="UP000247591"/>
    </source>
</evidence>
<dbReference type="AlphaFoldDB" id="A0A318RFL6"/>
<dbReference type="InterPro" id="IPR032710">
    <property type="entry name" value="NTF2-like_dom_sf"/>
</dbReference>
<reference evidence="1 2" key="1">
    <citation type="submission" date="2018-06" db="EMBL/GenBank/DDBJ databases">
        <title>Genomic Encyclopedia of Type Strains, Phase IV (KMG-IV): sequencing the most valuable type-strain genomes for metagenomic binning, comparative biology and taxonomic classification.</title>
        <authorList>
            <person name="Goeker M."/>
        </authorList>
    </citation>
    <scope>NUCLEOTIDE SEQUENCE [LARGE SCALE GENOMIC DNA]</scope>
    <source>
        <strain evidence="1 2">DSM 45521</strain>
    </source>
</reference>
<comment type="caution">
    <text evidence="1">The sequence shown here is derived from an EMBL/GenBank/DDBJ whole genome shotgun (WGS) entry which is preliminary data.</text>
</comment>
<organism evidence="1 2">
    <name type="scientific">Williamsia limnetica</name>
    <dbReference type="NCBI Taxonomy" id="882452"/>
    <lineage>
        <taxon>Bacteria</taxon>
        <taxon>Bacillati</taxon>
        <taxon>Actinomycetota</taxon>
        <taxon>Actinomycetes</taxon>
        <taxon>Mycobacteriales</taxon>
        <taxon>Nocardiaceae</taxon>
        <taxon>Williamsia</taxon>
    </lineage>
</organism>
<proteinExistence type="predicted"/>
<keyword evidence="2" id="KW-1185">Reference proteome</keyword>
<evidence type="ECO:0008006" key="3">
    <source>
        <dbReference type="Google" id="ProtNLM"/>
    </source>
</evidence>